<evidence type="ECO:0000313" key="3">
    <source>
        <dbReference type="Proteomes" id="UP000094389"/>
    </source>
</evidence>
<dbReference type="InterPro" id="IPR000626">
    <property type="entry name" value="Ubiquitin-like_dom"/>
</dbReference>
<dbReference type="AlphaFoldDB" id="A0A1E4S6G2"/>
<protein>
    <submittedName>
        <fullName evidence="2">Ubiquitin-like protein</fullName>
    </submittedName>
</protein>
<proteinExistence type="predicted"/>
<dbReference type="InterPro" id="IPR022617">
    <property type="entry name" value="Rad60/SUMO-like_dom"/>
</dbReference>
<dbReference type="EMBL" id="KV453927">
    <property type="protein sequence ID" value="ODV75089.1"/>
    <property type="molecule type" value="Genomic_DNA"/>
</dbReference>
<reference evidence="2 3" key="1">
    <citation type="journal article" date="2016" name="Proc. Natl. Acad. Sci. U.S.A.">
        <title>Comparative genomics of biotechnologically important yeasts.</title>
        <authorList>
            <person name="Riley R."/>
            <person name="Haridas S."/>
            <person name="Wolfe K.H."/>
            <person name="Lopes M.R."/>
            <person name="Hittinger C.T."/>
            <person name="Goeker M."/>
            <person name="Salamov A.A."/>
            <person name="Wisecaver J.H."/>
            <person name="Long T.M."/>
            <person name="Calvey C.H."/>
            <person name="Aerts A.L."/>
            <person name="Barry K.W."/>
            <person name="Choi C."/>
            <person name="Clum A."/>
            <person name="Coughlan A.Y."/>
            <person name="Deshpande S."/>
            <person name="Douglass A.P."/>
            <person name="Hanson S.J."/>
            <person name="Klenk H.-P."/>
            <person name="LaButti K.M."/>
            <person name="Lapidus A."/>
            <person name="Lindquist E.A."/>
            <person name="Lipzen A.M."/>
            <person name="Meier-Kolthoff J.P."/>
            <person name="Ohm R.A."/>
            <person name="Otillar R.P."/>
            <person name="Pangilinan J.L."/>
            <person name="Peng Y."/>
            <person name="Rokas A."/>
            <person name="Rosa C.A."/>
            <person name="Scheuner C."/>
            <person name="Sibirny A.A."/>
            <person name="Slot J.C."/>
            <person name="Stielow J.B."/>
            <person name="Sun H."/>
            <person name="Kurtzman C.P."/>
            <person name="Blackwell M."/>
            <person name="Grigoriev I.V."/>
            <person name="Jeffries T.W."/>
        </authorList>
    </citation>
    <scope>NUCLEOTIDE SEQUENCE [LARGE SCALE GENOMIC DNA]</scope>
    <source>
        <strain evidence="3">ATCC 18201 / CBS 1600 / BCRC 20928 / JCM 3617 / NBRC 0987 / NRRL Y-1542</strain>
    </source>
</reference>
<dbReference type="OMA" id="MKIYCAR"/>
<dbReference type="PANTHER" id="PTHR10562">
    <property type="entry name" value="SMALL UBIQUITIN-RELATED MODIFIER"/>
    <property type="match status" value="1"/>
</dbReference>
<dbReference type="CDD" id="cd16116">
    <property type="entry name" value="Ubl_Smt3_like"/>
    <property type="match status" value="1"/>
</dbReference>
<dbReference type="Pfam" id="PF11976">
    <property type="entry name" value="Rad60-SLD"/>
    <property type="match status" value="1"/>
</dbReference>
<dbReference type="OrthoDB" id="442921at2759"/>
<dbReference type="STRING" id="983966.A0A1E4S6G2"/>
<dbReference type="GeneID" id="30989048"/>
<dbReference type="RefSeq" id="XP_020072128.1">
    <property type="nucleotide sequence ID" value="XM_020214652.1"/>
</dbReference>
<name>A0A1E4S6G2_CYBJN</name>
<sequence>MSEEQHDVKPDLQADEKPVIKSDTHLNIKVTDGNSEIFFKIKRSTPLKRLMEAFAKRQGKSLESIRFLSEGDRINGEQTPEDLDLEDGDVIEAHQEQTGGFF</sequence>
<dbReference type="Gene3D" id="3.10.20.90">
    <property type="entry name" value="Phosphatidylinositol 3-kinase Catalytic Subunit, Chain A, domain 1"/>
    <property type="match status" value="1"/>
</dbReference>
<organism evidence="2 3">
    <name type="scientific">Cyberlindnera jadinii (strain ATCC 18201 / CBS 1600 / BCRC 20928 / JCM 3617 / NBRC 0987 / NRRL Y-1542)</name>
    <name type="common">Torula yeast</name>
    <name type="synonym">Candida utilis</name>
    <dbReference type="NCBI Taxonomy" id="983966"/>
    <lineage>
        <taxon>Eukaryota</taxon>
        <taxon>Fungi</taxon>
        <taxon>Dikarya</taxon>
        <taxon>Ascomycota</taxon>
        <taxon>Saccharomycotina</taxon>
        <taxon>Saccharomycetes</taxon>
        <taxon>Phaffomycetales</taxon>
        <taxon>Phaffomycetaceae</taxon>
        <taxon>Cyberlindnera</taxon>
    </lineage>
</organism>
<evidence type="ECO:0000313" key="2">
    <source>
        <dbReference type="EMBL" id="ODV75089.1"/>
    </source>
</evidence>
<dbReference type="FunFam" id="3.10.20.90:FF:000155">
    <property type="entry name" value="Ubiquitin-like protein SMT3"/>
    <property type="match status" value="1"/>
</dbReference>
<dbReference type="SMART" id="SM00213">
    <property type="entry name" value="UBQ"/>
    <property type="match status" value="1"/>
</dbReference>
<dbReference type="PROSITE" id="PS50053">
    <property type="entry name" value="UBIQUITIN_2"/>
    <property type="match status" value="1"/>
</dbReference>
<feature type="domain" description="Ubiquitin-like" evidence="1">
    <location>
        <begin position="24"/>
        <end position="100"/>
    </location>
</feature>
<dbReference type="SUPFAM" id="SSF54236">
    <property type="entry name" value="Ubiquitin-like"/>
    <property type="match status" value="1"/>
</dbReference>
<evidence type="ECO:0000259" key="1">
    <source>
        <dbReference type="PROSITE" id="PS50053"/>
    </source>
</evidence>
<accession>A0A1E4S6G2</accession>
<dbReference type="Proteomes" id="UP000094389">
    <property type="component" value="Unassembled WGS sequence"/>
</dbReference>
<dbReference type="InterPro" id="IPR029071">
    <property type="entry name" value="Ubiquitin-like_domsf"/>
</dbReference>
<gene>
    <name evidence="2" type="ORF">CYBJADRAFT_166843</name>
</gene>
<keyword evidence="3" id="KW-1185">Reference proteome</keyword>